<protein>
    <submittedName>
        <fullName evidence="9">Putative membrane protein YeiH</fullName>
    </submittedName>
</protein>
<dbReference type="PANTHER" id="PTHR30506:SF3">
    <property type="entry name" value="UPF0126 INNER MEMBRANE PROTEIN YADS-RELATED"/>
    <property type="match status" value="1"/>
</dbReference>
<evidence type="ECO:0000256" key="3">
    <source>
        <dbReference type="ARBA" id="ARBA00022475"/>
    </source>
</evidence>
<evidence type="ECO:0000256" key="7">
    <source>
        <dbReference type="SAM" id="Phobius"/>
    </source>
</evidence>
<dbReference type="EMBL" id="VFOW01000001">
    <property type="protein sequence ID" value="TQL79199.1"/>
    <property type="molecule type" value="Genomic_DNA"/>
</dbReference>
<dbReference type="GO" id="GO:0005886">
    <property type="term" value="C:plasma membrane"/>
    <property type="evidence" value="ECO:0007669"/>
    <property type="project" value="UniProtKB-SubCell"/>
</dbReference>
<name>A0A543B2Z1_9ACTN</name>
<dbReference type="Pfam" id="PF03458">
    <property type="entry name" value="Gly_transporter"/>
    <property type="match status" value="2"/>
</dbReference>
<dbReference type="Proteomes" id="UP000317043">
    <property type="component" value="Unassembled WGS sequence"/>
</dbReference>
<feature type="transmembrane region" description="Helical" evidence="7">
    <location>
        <begin position="94"/>
        <end position="113"/>
    </location>
</feature>
<feature type="transmembrane region" description="Helical" evidence="7">
    <location>
        <begin position="6"/>
        <end position="26"/>
    </location>
</feature>
<evidence type="ECO:0000313" key="10">
    <source>
        <dbReference type="Proteomes" id="UP000317043"/>
    </source>
</evidence>
<keyword evidence="6 7" id="KW-0472">Membrane</keyword>
<organism evidence="9 10">
    <name type="scientific">Stackebrandtia endophytica</name>
    <dbReference type="NCBI Taxonomy" id="1496996"/>
    <lineage>
        <taxon>Bacteria</taxon>
        <taxon>Bacillati</taxon>
        <taxon>Actinomycetota</taxon>
        <taxon>Actinomycetes</taxon>
        <taxon>Glycomycetales</taxon>
        <taxon>Glycomycetaceae</taxon>
        <taxon>Stackebrandtia</taxon>
    </lineage>
</organism>
<feature type="domain" description="Glycine transporter" evidence="8">
    <location>
        <begin position="10"/>
        <end position="83"/>
    </location>
</feature>
<dbReference type="AlphaFoldDB" id="A0A543B2Z1"/>
<comment type="similarity">
    <text evidence="2">Belongs to the UPF0126 family.</text>
</comment>
<evidence type="ECO:0000256" key="2">
    <source>
        <dbReference type="ARBA" id="ARBA00008193"/>
    </source>
</evidence>
<gene>
    <name evidence="9" type="ORF">FB566_4800</name>
</gene>
<comment type="subcellular location">
    <subcellularLocation>
        <location evidence="1">Cell membrane</location>
        <topology evidence="1">Multi-pass membrane protein</topology>
    </subcellularLocation>
</comment>
<comment type="caution">
    <text evidence="9">The sequence shown here is derived from an EMBL/GenBank/DDBJ whole genome shotgun (WGS) entry which is preliminary data.</text>
</comment>
<keyword evidence="5 7" id="KW-1133">Transmembrane helix</keyword>
<dbReference type="RefSeq" id="WP_142044325.1">
    <property type="nucleotide sequence ID" value="NZ_JBHTGS010000002.1"/>
</dbReference>
<evidence type="ECO:0000256" key="5">
    <source>
        <dbReference type="ARBA" id="ARBA00022989"/>
    </source>
</evidence>
<feature type="transmembrane region" description="Helical" evidence="7">
    <location>
        <begin position="176"/>
        <end position="193"/>
    </location>
</feature>
<evidence type="ECO:0000256" key="1">
    <source>
        <dbReference type="ARBA" id="ARBA00004651"/>
    </source>
</evidence>
<sequence length="208" mass="21519">MGEEQLLLGLNLVGIIVFSASGAAAAVAKRLDLFGVTVVGVVTALGGGVLRDVAINEAPPVAFTDWRYPVTAGLTAAIIFWLHGRVFRLRKTMLTLDAAGLGLFTVVGTVAALDAGIPQVGACMIGMITAIGGGVVRDLLTAEIPVVLLREIYAVASLAGTIVITVCHHFEVPPLWSSLGAAILVFGLRLISLQRNWSAPTPKGPATA</sequence>
<feature type="domain" description="Glycine transporter" evidence="8">
    <location>
        <begin position="95"/>
        <end position="168"/>
    </location>
</feature>
<proteinExistence type="inferred from homology"/>
<dbReference type="OrthoDB" id="9791874at2"/>
<keyword evidence="4 7" id="KW-0812">Transmembrane</keyword>
<dbReference type="InParanoid" id="A0A543B2Z1"/>
<feature type="transmembrane region" description="Helical" evidence="7">
    <location>
        <begin position="152"/>
        <end position="170"/>
    </location>
</feature>
<keyword evidence="3" id="KW-1003">Cell membrane</keyword>
<keyword evidence="10" id="KW-1185">Reference proteome</keyword>
<accession>A0A543B2Z1</accession>
<feature type="transmembrane region" description="Helical" evidence="7">
    <location>
        <begin position="66"/>
        <end position="82"/>
    </location>
</feature>
<reference evidence="9 10" key="1">
    <citation type="submission" date="2019-06" db="EMBL/GenBank/DDBJ databases">
        <title>Sequencing the genomes of 1000 actinobacteria strains.</title>
        <authorList>
            <person name="Klenk H.-P."/>
        </authorList>
    </citation>
    <scope>NUCLEOTIDE SEQUENCE [LARGE SCALE GENOMIC DNA]</scope>
    <source>
        <strain evidence="9 10">DSM 45928</strain>
    </source>
</reference>
<feature type="transmembrane region" description="Helical" evidence="7">
    <location>
        <begin position="33"/>
        <end position="54"/>
    </location>
</feature>
<dbReference type="PANTHER" id="PTHR30506">
    <property type="entry name" value="INNER MEMBRANE PROTEIN"/>
    <property type="match status" value="1"/>
</dbReference>
<dbReference type="InterPro" id="IPR005115">
    <property type="entry name" value="Gly_transporter"/>
</dbReference>
<evidence type="ECO:0000313" key="9">
    <source>
        <dbReference type="EMBL" id="TQL79199.1"/>
    </source>
</evidence>
<evidence type="ECO:0000259" key="8">
    <source>
        <dbReference type="Pfam" id="PF03458"/>
    </source>
</evidence>
<evidence type="ECO:0000256" key="4">
    <source>
        <dbReference type="ARBA" id="ARBA00022692"/>
    </source>
</evidence>
<feature type="transmembrane region" description="Helical" evidence="7">
    <location>
        <begin position="119"/>
        <end position="140"/>
    </location>
</feature>
<evidence type="ECO:0000256" key="6">
    <source>
        <dbReference type="ARBA" id="ARBA00023136"/>
    </source>
</evidence>